<name>A0ABY5GBH3_9GAMM</name>
<keyword evidence="2" id="KW-1185">Reference proteome</keyword>
<evidence type="ECO:0000313" key="2">
    <source>
        <dbReference type="Proteomes" id="UP001057998"/>
    </source>
</evidence>
<dbReference type="RefSeq" id="WP_255387751.1">
    <property type="nucleotide sequence ID" value="NZ_CP101508.1"/>
</dbReference>
<sequence>MQQVNIAPNPQIAGIFQGWAEDWAKESQANQKDMANKFHTVYKIAADVFSKGGDVELTFLSALFQDCQTKLEMAESMNEKIKATLQEDDARAALLIAKVTRTAQDAAHVVRYLGQLLKPAA</sequence>
<dbReference type="EMBL" id="CP101508">
    <property type="protein sequence ID" value="UTV26540.1"/>
    <property type="molecule type" value="Genomic_DNA"/>
</dbReference>
<protein>
    <submittedName>
        <fullName evidence="1">Uncharacterized protein</fullName>
    </submittedName>
</protein>
<reference evidence="1" key="1">
    <citation type="submission" date="2022-07" db="EMBL/GenBank/DDBJ databases">
        <title>Genome sequencing of Photobacterium atrarenae GJH2-4.</title>
        <authorList>
            <person name="Park S.-J."/>
        </authorList>
    </citation>
    <scope>NUCLEOTIDE SEQUENCE</scope>
    <source>
        <strain evidence="1">GJH2-4</strain>
    </source>
</reference>
<accession>A0ABY5GBH3</accession>
<evidence type="ECO:0000313" key="1">
    <source>
        <dbReference type="EMBL" id="UTV26540.1"/>
    </source>
</evidence>
<proteinExistence type="predicted"/>
<organism evidence="1 2">
    <name type="scientific">Photobacterium atrarenae</name>
    <dbReference type="NCBI Taxonomy" id="865757"/>
    <lineage>
        <taxon>Bacteria</taxon>
        <taxon>Pseudomonadati</taxon>
        <taxon>Pseudomonadota</taxon>
        <taxon>Gammaproteobacteria</taxon>
        <taxon>Vibrionales</taxon>
        <taxon>Vibrionaceae</taxon>
        <taxon>Photobacterium</taxon>
    </lineage>
</organism>
<dbReference type="Proteomes" id="UP001057998">
    <property type="component" value="Chromosome 1"/>
</dbReference>
<gene>
    <name evidence="1" type="ORF">NNL38_09150</name>
</gene>